<protein>
    <submittedName>
        <fullName evidence="2">Uncharacterized protein</fullName>
    </submittedName>
</protein>
<sequence>MAAACGGGADAVRARIEHLLAGLPDTQRTELAVALAVDPRAGDDQYVKRVEWLARTHHRDPRTVRRHIDRGLVRIAEAIAGNTVPAPVRAGPWSTQELRVAVALDRRGPEVFELRRVVADHEGVAELDLAVTLGAPRSPRDDVHVDVFYGGTLKPVYRESASRVGYALVLPRPLRRGELHEYAIRTRVAPEAMKPYLVCVPRYPVALFDLRVRFPAAVGRPRVRRLDAVFQRDVDDPATAGTRSPSTGRATRTRGSAIWRPGWRSACAGSSGASAPHTIAQSAATAMVSASQARRTVIAVTANRALMSEVDFRSAGMCARSPAADSTEGQVASAAMSSGRSAPSMPGAPGSRSATTGTPCSNAVRSSARAKSSGSWASASQSRPMAGMSAAAPRTTSVIAGRQRSPGGRARAA</sequence>
<evidence type="ECO:0000313" key="3">
    <source>
        <dbReference type="Proteomes" id="UP001596512"/>
    </source>
</evidence>
<reference evidence="3" key="1">
    <citation type="journal article" date="2019" name="Int. J. Syst. Evol. Microbiol.">
        <title>The Global Catalogue of Microorganisms (GCM) 10K type strain sequencing project: providing services to taxonomists for standard genome sequencing and annotation.</title>
        <authorList>
            <consortium name="The Broad Institute Genomics Platform"/>
            <consortium name="The Broad Institute Genome Sequencing Center for Infectious Disease"/>
            <person name="Wu L."/>
            <person name="Ma J."/>
        </authorList>
    </citation>
    <scope>NUCLEOTIDE SEQUENCE [LARGE SCALE GENOMIC DNA]</scope>
    <source>
        <strain evidence="3">JCM 17695</strain>
    </source>
</reference>
<organism evidence="2 3">
    <name type="scientific">Actinokineospora soli</name>
    <dbReference type="NCBI Taxonomy" id="1048753"/>
    <lineage>
        <taxon>Bacteria</taxon>
        <taxon>Bacillati</taxon>
        <taxon>Actinomycetota</taxon>
        <taxon>Actinomycetes</taxon>
        <taxon>Pseudonocardiales</taxon>
        <taxon>Pseudonocardiaceae</taxon>
        <taxon>Actinokineospora</taxon>
    </lineage>
</organism>
<feature type="compositionally biased region" description="Low complexity" evidence="1">
    <location>
        <begin position="361"/>
        <end position="383"/>
    </location>
</feature>
<dbReference type="EMBL" id="JBHTEY010000004">
    <property type="protein sequence ID" value="MFC7616720.1"/>
    <property type="molecule type" value="Genomic_DNA"/>
</dbReference>
<comment type="caution">
    <text evidence="2">The sequence shown here is derived from an EMBL/GenBank/DDBJ whole genome shotgun (WGS) entry which is preliminary data.</text>
</comment>
<accession>A0ABW2TUQ0</accession>
<proteinExistence type="predicted"/>
<gene>
    <name evidence="2" type="ORF">ACFQV2_27940</name>
</gene>
<feature type="compositionally biased region" description="Polar residues" evidence="1">
    <location>
        <begin position="327"/>
        <end position="341"/>
    </location>
</feature>
<feature type="region of interest" description="Disordered" evidence="1">
    <location>
        <begin position="321"/>
        <end position="413"/>
    </location>
</feature>
<evidence type="ECO:0000256" key="1">
    <source>
        <dbReference type="SAM" id="MobiDB-lite"/>
    </source>
</evidence>
<dbReference type="Proteomes" id="UP001596512">
    <property type="component" value="Unassembled WGS sequence"/>
</dbReference>
<keyword evidence="3" id="KW-1185">Reference proteome</keyword>
<evidence type="ECO:0000313" key="2">
    <source>
        <dbReference type="EMBL" id="MFC7616720.1"/>
    </source>
</evidence>
<name>A0ABW2TUQ0_9PSEU</name>
<feature type="compositionally biased region" description="Polar residues" evidence="1">
    <location>
        <begin position="241"/>
        <end position="254"/>
    </location>
</feature>
<feature type="region of interest" description="Disordered" evidence="1">
    <location>
        <begin position="236"/>
        <end position="255"/>
    </location>
</feature>